<comment type="caution">
    <text evidence="2">The sequence shown here is derived from an EMBL/GenBank/DDBJ whole genome shotgun (WGS) entry which is preliminary data.</text>
</comment>
<dbReference type="AlphaFoldDB" id="A0A938WK30"/>
<feature type="signal peptide" evidence="1">
    <location>
        <begin position="1"/>
        <end position="20"/>
    </location>
</feature>
<dbReference type="InterPro" id="IPR011990">
    <property type="entry name" value="TPR-like_helical_dom_sf"/>
</dbReference>
<evidence type="ECO:0000313" key="3">
    <source>
        <dbReference type="Proteomes" id="UP000764045"/>
    </source>
</evidence>
<protein>
    <submittedName>
        <fullName evidence="2">RagB/SusD family nutrient uptake outer membrane protein</fullName>
    </submittedName>
</protein>
<dbReference type="RefSeq" id="WP_205107629.1">
    <property type="nucleotide sequence ID" value="NZ_JACJJL010000003.1"/>
</dbReference>
<feature type="chain" id="PRO_5038110727" evidence="1">
    <location>
        <begin position="21"/>
        <end position="587"/>
    </location>
</feature>
<dbReference type="PROSITE" id="PS51257">
    <property type="entry name" value="PROKAR_LIPOPROTEIN"/>
    <property type="match status" value="1"/>
</dbReference>
<dbReference type="SUPFAM" id="SSF48452">
    <property type="entry name" value="TPR-like"/>
    <property type="match status" value="1"/>
</dbReference>
<proteinExistence type="predicted"/>
<dbReference type="GO" id="GO:0009279">
    <property type="term" value="C:cell outer membrane"/>
    <property type="evidence" value="ECO:0007669"/>
    <property type="project" value="UniProtKB-SubCell"/>
</dbReference>
<keyword evidence="3" id="KW-1185">Reference proteome</keyword>
<dbReference type="Gene3D" id="1.25.40.390">
    <property type="match status" value="1"/>
</dbReference>
<sequence>MKTKYLLFGGLVVASSLLSACSDFFDQDSDHVIFADDYELNKSSDTIYSLTGIMSKMQALGDRTVLLGEVRGDLVDVTNSANADLRELAQFDVSDGNRYNSPKDYYAVINNCNLYLSKADTAVRNSANKSLFIKEYAAVKAYRAWTYLQLALNYGKVPFYTKPITTKEQAEAKYPEKDIVDLCNTLVADIAPLAEVEMPGLGNIGITDSRMLYFPIYVLLGDLNLWAGNYKEAAMAYYKYITTANGSNSYFPITSRSVMWNGPEWVSIGDNWSNMFNSEIFTNDREIITMIAGDSIPSEGNYSQLRNIYNSSADNDYKVSLVPSESLKELSQRQVWCYLANNGRDTVYAPSNLTRNRAGDLRLVSCWRSYQSVYEGNTVTRQVVSKFLTRNIHVYRRATVYLRLAEALNRAGYPHFAYEILSEGVNNKVIERDVLPYCKTPADSAFVKSFNFPYSSNSGYIVLDAGAEHSYNTIGLHSRGCGQSQYNKYYLMPDDSTLSEKERLDYQIRKVEDMIVDEGALEFAFEGVRYYDLLRVALRRNDPSYLADRIYARRGAERISEVKSEIKADLTDRANWFLSWNGKLGIK</sequence>
<evidence type="ECO:0000313" key="2">
    <source>
        <dbReference type="EMBL" id="MBM6660659.1"/>
    </source>
</evidence>
<dbReference type="EMBL" id="JACJJL010000003">
    <property type="protein sequence ID" value="MBM6660659.1"/>
    <property type="molecule type" value="Genomic_DNA"/>
</dbReference>
<evidence type="ECO:0000256" key="1">
    <source>
        <dbReference type="SAM" id="SignalP"/>
    </source>
</evidence>
<organism evidence="2 3">
    <name type="scientific">Marseilla massiliensis</name>
    <dbReference type="NCBI Taxonomy" id="1841864"/>
    <lineage>
        <taxon>Bacteria</taxon>
        <taxon>Pseudomonadati</taxon>
        <taxon>Bacteroidota</taxon>
        <taxon>Bacteroidia</taxon>
        <taxon>Bacteroidales</taxon>
        <taxon>Prevotellaceae</taxon>
        <taxon>Marseilla</taxon>
    </lineage>
</organism>
<name>A0A938WK30_9BACT</name>
<accession>A0A938WK30</accession>
<reference evidence="2 3" key="1">
    <citation type="journal article" date="2021" name="Sci. Rep.">
        <title>The distribution of antibiotic resistance genes in chicken gut microbiota commensals.</title>
        <authorList>
            <person name="Juricova H."/>
            <person name="Matiasovicova J."/>
            <person name="Kubasova T."/>
            <person name="Cejkova D."/>
            <person name="Rychlik I."/>
        </authorList>
    </citation>
    <scope>NUCLEOTIDE SEQUENCE [LARGE SCALE GENOMIC DNA]</scope>
    <source>
        <strain evidence="2 3">An819</strain>
    </source>
</reference>
<keyword evidence="1" id="KW-0732">Signal</keyword>
<gene>
    <name evidence="2" type="ORF">H6B30_02650</name>
</gene>
<dbReference type="Proteomes" id="UP000764045">
    <property type="component" value="Unassembled WGS sequence"/>
</dbReference>